<dbReference type="SMART" id="SM00645">
    <property type="entry name" value="Pept_C1"/>
    <property type="match status" value="1"/>
</dbReference>
<dbReference type="GO" id="GO:0006508">
    <property type="term" value="P:proteolysis"/>
    <property type="evidence" value="ECO:0007669"/>
    <property type="project" value="InterPro"/>
</dbReference>
<keyword evidence="4" id="KW-1185">Reference proteome</keyword>
<dbReference type="CDD" id="cd02248">
    <property type="entry name" value="Peptidase_C1A"/>
    <property type="match status" value="1"/>
</dbReference>
<dbReference type="InterPro" id="IPR013128">
    <property type="entry name" value="Peptidase_C1A"/>
</dbReference>
<dbReference type="PROSITE" id="PS00639">
    <property type="entry name" value="THIOL_PROTEASE_HIS"/>
    <property type="match status" value="1"/>
</dbReference>
<comment type="caution">
    <text evidence="3">The sequence shown here is derived from an EMBL/GenBank/DDBJ whole genome shotgun (WGS) entry which is preliminary data.</text>
</comment>
<dbReference type="InterPro" id="IPR039417">
    <property type="entry name" value="Peptidase_C1A_papain-like"/>
</dbReference>
<protein>
    <recommendedName>
        <fullName evidence="2">Peptidase C1A papain C-terminal domain-containing protein</fullName>
    </recommendedName>
</protein>
<organism evidence="3 4">
    <name type="scientific">Meganyctiphanes norvegica</name>
    <name type="common">Northern krill</name>
    <name type="synonym">Thysanopoda norvegica</name>
    <dbReference type="NCBI Taxonomy" id="48144"/>
    <lineage>
        <taxon>Eukaryota</taxon>
        <taxon>Metazoa</taxon>
        <taxon>Ecdysozoa</taxon>
        <taxon>Arthropoda</taxon>
        <taxon>Crustacea</taxon>
        <taxon>Multicrustacea</taxon>
        <taxon>Malacostraca</taxon>
        <taxon>Eumalacostraca</taxon>
        <taxon>Eucarida</taxon>
        <taxon>Euphausiacea</taxon>
        <taxon>Euphausiidae</taxon>
        <taxon>Meganyctiphanes</taxon>
    </lineage>
</organism>
<comment type="similarity">
    <text evidence="1">Belongs to the peptidase C1 family.</text>
</comment>
<proteinExistence type="inferred from homology"/>
<dbReference type="Proteomes" id="UP001497623">
    <property type="component" value="Unassembled WGS sequence"/>
</dbReference>
<evidence type="ECO:0000256" key="1">
    <source>
        <dbReference type="ARBA" id="ARBA00008455"/>
    </source>
</evidence>
<sequence length="170" mass="19042">PANRTGCSGGMPEESIEFVINHGIAYRDTYPYMGWGLSGFKRCQKFKNETKTSYKLTAVQRVNKGKDAELLNALVNVGPISVSTFVSQNFVHHKKGVLEDELCEPSSPINHAMVLVGYGNENGKDYWLIRNSWGESKGEKGYFKLARNIANHCQISRNAYIPRAKDLLRG</sequence>
<dbReference type="InterPro" id="IPR038765">
    <property type="entry name" value="Papain-like_cys_pep_sf"/>
</dbReference>
<evidence type="ECO:0000313" key="4">
    <source>
        <dbReference type="Proteomes" id="UP001497623"/>
    </source>
</evidence>
<dbReference type="EMBL" id="CAXKWB010010535">
    <property type="protein sequence ID" value="CAL4098370.1"/>
    <property type="molecule type" value="Genomic_DNA"/>
</dbReference>
<dbReference type="SUPFAM" id="SSF54001">
    <property type="entry name" value="Cysteine proteinases"/>
    <property type="match status" value="1"/>
</dbReference>
<reference evidence="3 4" key="1">
    <citation type="submission" date="2024-05" db="EMBL/GenBank/DDBJ databases">
        <authorList>
            <person name="Wallberg A."/>
        </authorList>
    </citation>
    <scope>NUCLEOTIDE SEQUENCE [LARGE SCALE GENOMIC DNA]</scope>
</reference>
<dbReference type="InterPro" id="IPR025660">
    <property type="entry name" value="Pept_his_AS"/>
</dbReference>
<dbReference type="PANTHER" id="PTHR12411">
    <property type="entry name" value="CYSTEINE PROTEASE FAMILY C1-RELATED"/>
    <property type="match status" value="1"/>
</dbReference>
<dbReference type="InterPro" id="IPR000668">
    <property type="entry name" value="Peptidase_C1A_C"/>
</dbReference>
<name>A0AAV2QTM8_MEGNR</name>
<evidence type="ECO:0000259" key="2">
    <source>
        <dbReference type="SMART" id="SM00645"/>
    </source>
</evidence>
<dbReference type="AlphaFoldDB" id="A0AAV2QTM8"/>
<dbReference type="GO" id="GO:0008234">
    <property type="term" value="F:cysteine-type peptidase activity"/>
    <property type="evidence" value="ECO:0007669"/>
    <property type="project" value="InterPro"/>
</dbReference>
<dbReference type="Gene3D" id="3.90.70.10">
    <property type="entry name" value="Cysteine proteinases"/>
    <property type="match status" value="1"/>
</dbReference>
<accession>A0AAV2QTM8</accession>
<feature type="domain" description="Peptidase C1A papain C-terminal" evidence="2">
    <location>
        <begin position="1"/>
        <end position="163"/>
    </location>
</feature>
<evidence type="ECO:0000313" key="3">
    <source>
        <dbReference type="EMBL" id="CAL4098370.1"/>
    </source>
</evidence>
<feature type="non-terminal residue" evidence="3">
    <location>
        <position position="1"/>
    </location>
</feature>
<feature type="non-terminal residue" evidence="3">
    <location>
        <position position="170"/>
    </location>
</feature>
<dbReference type="Pfam" id="PF00112">
    <property type="entry name" value="Peptidase_C1"/>
    <property type="match status" value="1"/>
</dbReference>
<gene>
    <name evidence="3" type="ORF">MNOR_LOCUS16208</name>
</gene>